<feature type="domain" description="Mur ligase C-terminal" evidence="11">
    <location>
        <begin position="318"/>
        <end position="445"/>
    </location>
</feature>
<keyword evidence="2 9" id="KW-0132">Cell division</keyword>
<feature type="domain" description="Mur ligase central" evidence="12">
    <location>
        <begin position="108"/>
        <end position="296"/>
    </location>
</feature>
<keyword evidence="3 9" id="KW-0547">Nucleotide-binding</keyword>
<dbReference type="EMBL" id="CP013232">
    <property type="protein sequence ID" value="AMO93756.1"/>
    <property type="molecule type" value="Genomic_DNA"/>
</dbReference>
<keyword evidence="4 9" id="KW-0067">ATP-binding</keyword>
<evidence type="ECO:0000256" key="6">
    <source>
        <dbReference type="ARBA" id="ARBA00022984"/>
    </source>
</evidence>
<evidence type="ECO:0000256" key="7">
    <source>
        <dbReference type="ARBA" id="ARBA00023306"/>
    </source>
</evidence>
<keyword evidence="9" id="KW-0460">Magnesium</keyword>
<dbReference type="SUPFAM" id="SSF51984">
    <property type="entry name" value="MurCD N-terminal domain"/>
    <property type="match status" value="1"/>
</dbReference>
<keyword evidence="1 9" id="KW-0436">Ligase</keyword>
<evidence type="ECO:0000256" key="2">
    <source>
        <dbReference type="ARBA" id="ARBA00022618"/>
    </source>
</evidence>
<dbReference type="InterPro" id="IPR036615">
    <property type="entry name" value="Mur_ligase_C_dom_sf"/>
</dbReference>
<proteinExistence type="inferred from homology"/>
<comment type="catalytic activity">
    <reaction evidence="9">
        <text>UDP-N-acetyl-alpha-D-muramate + L-alanyl-gamma-D-glutamyl-meso-2,6-diaminopimelate + ATP = UDP-N-acetyl-alpha-D-muramoyl-L-alanyl-gamma-D-glutamyl-meso-2,6-diaminopimelate + ADP + phosphate + H(+)</text>
        <dbReference type="Rhea" id="RHEA:29563"/>
        <dbReference type="ChEBI" id="CHEBI:15378"/>
        <dbReference type="ChEBI" id="CHEBI:30616"/>
        <dbReference type="ChEBI" id="CHEBI:43474"/>
        <dbReference type="ChEBI" id="CHEBI:61401"/>
        <dbReference type="ChEBI" id="CHEBI:70757"/>
        <dbReference type="ChEBI" id="CHEBI:83905"/>
        <dbReference type="ChEBI" id="CHEBI:456216"/>
        <dbReference type="EC" id="6.3.2.45"/>
    </reaction>
</comment>
<comment type="function">
    <text evidence="9">Reutilizes the intact tripeptide L-alanyl-gamma-D-glutamyl-meso-diaminopimelate by linking it to UDP-N-acetylmuramate.</text>
</comment>
<dbReference type="Proteomes" id="UP000072421">
    <property type="component" value="Chromosome"/>
</dbReference>
<name>A0A127P7J0_9BURK</name>
<dbReference type="GO" id="GO:0071555">
    <property type="term" value="P:cell wall organization"/>
    <property type="evidence" value="ECO:0007669"/>
    <property type="project" value="UniProtKB-KW"/>
</dbReference>
<comment type="pathway">
    <text evidence="9">Cell wall biogenesis; peptidoglycan recycling.</text>
</comment>
<dbReference type="Gene3D" id="3.40.50.720">
    <property type="entry name" value="NAD(P)-binding Rossmann-like Domain"/>
    <property type="match status" value="1"/>
</dbReference>
<dbReference type="EC" id="6.3.2.45" evidence="9"/>
<dbReference type="InterPro" id="IPR004101">
    <property type="entry name" value="Mur_ligase_C"/>
</dbReference>
<keyword evidence="6 9" id="KW-0573">Peptidoglycan synthesis</keyword>
<evidence type="ECO:0000256" key="1">
    <source>
        <dbReference type="ARBA" id="ARBA00022598"/>
    </source>
</evidence>
<dbReference type="GO" id="GO:0009252">
    <property type="term" value="P:peptidoglycan biosynthetic process"/>
    <property type="evidence" value="ECO:0007669"/>
    <property type="project" value="UniProtKB-KW"/>
</dbReference>
<dbReference type="PATRIC" id="fig|158899.10.peg.1048"/>
<evidence type="ECO:0000259" key="11">
    <source>
        <dbReference type="Pfam" id="PF02875"/>
    </source>
</evidence>
<dbReference type="PANTHER" id="PTHR43445">
    <property type="entry name" value="UDP-N-ACETYLMURAMATE--L-ALANINE LIGASE-RELATED"/>
    <property type="match status" value="1"/>
</dbReference>
<dbReference type="InterPro" id="IPR050061">
    <property type="entry name" value="MurCDEF_pg_biosynth"/>
</dbReference>
<evidence type="ECO:0000259" key="12">
    <source>
        <dbReference type="Pfam" id="PF08245"/>
    </source>
</evidence>
<dbReference type="UniPathway" id="UPA00544"/>
<evidence type="ECO:0000256" key="3">
    <source>
        <dbReference type="ARBA" id="ARBA00022741"/>
    </source>
</evidence>
<protein>
    <recommendedName>
        <fullName evidence="9">UDP-N-acetylmuramate--L-alanyl-gamma-D-glutamyl-meso-2,6-diaminoheptandioate ligase</fullName>
        <ecNumber evidence="9">6.3.2.45</ecNumber>
    </recommendedName>
    <alternativeName>
        <fullName evidence="9">Murein peptide ligase</fullName>
    </alternativeName>
    <alternativeName>
        <fullName evidence="9">UDP-N-acetylmuramate:L-alanyl-gamma-D-glutamyl-meso-diaminopimelate ligase</fullName>
    </alternativeName>
</protein>
<keyword evidence="5 9" id="KW-0133">Cell shape</keyword>
<dbReference type="SUPFAM" id="SSF53623">
    <property type="entry name" value="MurD-like peptide ligases, catalytic domain"/>
    <property type="match status" value="1"/>
</dbReference>
<dbReference type="Pfam" id="PF01225">
    <property type="entry name" value="Mur_ligase"/>
    <property type="match status" value="1"/>
</dbReference>
<dbReference type="GO" id="GO:0106418">
    <property type="term" value="F:UDP-N-acetylmuramate-L-alanyl-gamma-D-glutamyl-meso-2,6-diaminoheptanedioate ligase activity"/>
    <property type="evidence" value="ECO:0007669"/>
    <property type="project" value="UniProtKB-EC"/>
</dbReference>
<dbReference type="InterPro" id="IPR000713">
    <property type="entry name" value="Mur_ligase_N"/>
</dbReference>
<keyword evidence="8 9" id="KW-0961">Cell wall biogenesis/degradation</keyword>
<dbReference type="NCBIfam" id="TIGR01081">
    <property type="entry name" value="mpl"/>
    <property type="match status" value="1"/>
</dbReference>
<evidence type="ECO:0000256" key="5">
    <source>
        <dbReference type="ARBA" id="ARBA00022960"/>
    </source>
</evidence>
<feature type="domain" description="Mur ligase N-terminal catalytic" evidence="10">
    <location>
        <begin position="2"/>
        <end position="100"/>
    </location>
</feature>
<dbReference type="Pfam" id="PF08245">
    <property type="entry name" value="Mur_ligase_M"/>
    <property type="match status" value="1"/>
</dbReference>
<dbReference type="GO" id="GO:0005524">
    <property type="term" value="F:ATP binding"/>
    <property type="evidence" value="ECO:0007669"/>
    <property type="project" value="UniProtKB-UniRule"/>
</dbReference>
<organism evidence="13">
    <name type="scientific">Collimonas fungivorans</name>
    <dbReference type="NCBI Taxonomy" id="158899"/>
    <lineage>
        <taxon>Bacteria</taxon>
        <taxon>Pseudomonadati</taxon>
        <taxon>Pseudomonadota</taxon>
        <taxon>Betaproteobacteria</taxon>
        <taxon>Burkholderiales</taxon>
        <taxon>Oxalobacteraceae</taxon>
        <taxon>Collimonas</taxon>
    </lineage>
</organism>
<evidence type="ECO:0000256" key="4">
    <source>
        <dbReference type="ARBA" id="ARBA00022840"/>
    </source>
</evidence>
<keyword evidence="7 9" id="KW-0131">Cell cycle</keyword>
<dbReference type="InterPro" id="IPR005757">
    <property type="entry name" value="Mpl"/>
</dbReference>
<dbReference type="RefSeq" id="WP_061538970.1">
    <property type="nucleotide sequence ID" value="NZ_CP013232.1"/>
</dbReference>
<sequence length="470" mass="50567">MHIHILGICGTFMGGLAVLAKQAGHKVTGCDANVYPPMSTQLEAQGISLIQGFGVEQTALQPDLYVIGNVVVRGNPLMEEILNRGLPYVSGPQWIGEHILRDKWVLAVAGTHGKTTTSAMLAWILEDAGYDPGFLIGGVPMNFGISARLSGKEGAAPSSFFVIEADEYDTAFFDKRSKFVHYHAKTAILNNLEYDHADIFPDLAAIETQFHHLVRTIPGVGRLVVNAREPALQRVLERGCWSEKEFFGSDQQDWSLHTQDNGHFEVGFNGRPQGTVQWELSGEHNRMNALAAIAAARHVGVPPAQAIDALSRFENVKRRMELRGTVREIAVYDDFAHHPTAIATTIAGLRKKVGAARILAVLEPRSNTMKLGAMKEALPGSLGEADLVFGYGAKGTGKDALDWDLAAALQPLGGKASTYHELDQLVAAIAKAARPGDQVLVMSNGGFGGVHQKILAALSLPPSLPLPGAQ</sequence>
<evidence type="ECO:0000256" key="9">
    <source>
        <dbReference type="HAMAP-Rule" id="MF_02020"/>
    </source>
</evidence>
<comment type="similarity">
    <text evidence="9">Belongs to the MurCDEF family. Mpl subfamily.</text>
</comment>
<comment type="cofactor">
    <cofactor evidence="9">
        <name>Mg(2+)</name>
        <dbReference type="ChEBI" id="CHEBI:18420"/>
    </cofactor>
</comment>
<gene>
    <name evidence="9 13" type="primary">mpl</name>
    <name evidence="13" type="ORF">CFter6_1038</name>
</gene>
<accession>A0A127P7J0</accession>
<dbReference type="GO" id="GO:0008360">
    <property type="term" value="P:regulation of cell shape"/>
    <property type="evidence" value="ECO:0007669"/>
    <property type="project" value="UniProtKB-KW"/>
</dbReference>
<dbReference type="Pfam" id="PF02875">
    <property type="entry name" value="Mur_ligase_C"/>
    <property type="match status" value="1"/>
</dbReference>
<evidence type="ECO:0000313" key="13">
    <source>
        <dbReference type="EMBL" id="AMO93756.1"/>
    </source>
</evidence>
<evidence type="ECO:0000259" key="10">
    <source>
        <dbReference type="Pfam" id="PF01225"/>
    </source>
</evidence>
<dbReference type="GO" id="GO:0009254">
    <property type="term" value="P:peptidoglycan turnover"/>
    <property type="evidence" value="ECO:0007669"/>
    <property type="project" value="UniProtKB-UniRule"/>
</dbReference>
<evidence type="ECO:0000256" key="8">
    <source>
        <dbReference type="ARBA" id="ARBA00023316"/>
    </source>
</evidence>
<dbReference type="AlphaFoldDB" id="A0A127P7J0"/>
<reference evidence="13 14" key="1">
    <citation type="submission" date="2015-11" db="EMBL/GenBank/DDBJ databases">
        <title>Exploring the genomic traits of fungus-feeding bacterial genus Collimonas.</title>
        <authorList>
            <person name="Song C."/>
            <person name="Schmidt R."/>
            <person name="de Jager V."/>
            <person name="Krzyzanowska D."/>
            <person name="Jongedijk E."/>
            <person name="Cankar K."/>
            <person name="Beekwilder J."/>
            <person name="van Veen A."/>
            <person name="de Boer W."/>
            <person name="van Veen J.A."/>
            <person name="Garbeva P."/>
        </authorList>
    </citation>
    <scope>NUCLEOTIDE SEQUENCE [LARGE SCALE GENOMIC DNA]</scope>
    <source>
        <strain evidence="13 14">Ter6</strain>
    </source>
</reference>
<dbReference type="InterPro" id="IPR036565">
    <property type="entry name" value="Mur-like_cat_sf"/>
</dbReference>
<dbReference type="Gene3D" id="3.90.190.20">
    <property type="entry name" value="Mur ligase, C-terminal domain"/>
    <property type="match status" value="1"/>
</dbReference>
<dbReference type="OrthoDB" id="9804126at2"/>
<dbReference type="GO" id="GO:0051301">
    <property type="term" value="P:cell division"/>
    <property type="evidence" value="ECO:0007669"/>
    <property type="project" value="UniProtKB-KW"/>
</dbReference>
<dbReference type="PANTHER" id="PTHR43445:SF5">
    <property type="entry name" value="UDP-N-ACETYLMURAMATE--L-ALANYL-GAMMA-D-GLUTAMYL-MESO-2,6-DIAMINOHEPTANDIOATE LIGASE"/>
    <property type="match status" value="1"/>
</dbReference>
<dbReference type="HAMAP" id="MF_02020">
    <property type="entry name" value="Mpl"/>
    <property type="match status" value="1"/>
</dbReference>
<dbReference type="CDD" id="cd01983">
    <property type="entry name" value="SIMIBI"/>
    <property type="match status" value="1"/>
</dbReference>
<evidence type="ECO:0000313" key="14">
    <source>
        <dbReference type="Proteomes" id="UP000072421"/>
    </source>
</evidence>
<dbReference type="InterPro" id="IPR013221">
    <property type="entry name" value="Mur_ligase_cen"/>
</dbReference>
<feature type="binding site" evidence="9">
    <location>
        <begin position="110"/>
        <end position="116"/>
    </location>
    <ligand>
        <name>ATP</name>
        <dbReference type="ChEBI" id="CHEBI:30616"/>
    </ligand>
</feature>
<dbReference type="Gene3D" id="3.40.1190.10">
    <property type="entry name" value="Mur-like, catalytic domain"/>
    <property type="match status" value="1"/>
</dbReference>
<dbReference type="SUPFAM" id="SSF53244">
    <property type="entry name" value="MurD-like peptide ligases, peptide-binding domain"/>
    <property type="match status" value="1"/>
</dbReference>